<evidence type="ECO:0000313" key="1">
    <source>
        <dbReference type="EMBL" id="EUJ27307.1"/>
    </source>
</evidence>
<keyword evidence="2" id="KW-1185">Reference proteome</keyword>
<comment type="caution">
    <text evidence="1">The sequence shown here is derived from an EMBL/GenBank/DDBJ whole genome shotgun (WGS) entry which is preliminary data.</text>
</comment>
<proteinExistence type="predicted"/>
<organism evidence="1 2">
    <name type="scientific">Listeria cornellensis FSL F6-0969</name>
    <dbReference type="NCBI Taxonomy" id="1265820"/>
    <lineage>
        <taxon>Bacteria</taxon>
        <taxon>Bacillati</taxon>
        <taxon>Bacillota</taxon>
        <taxon>Bacilli</taxon>
        <taxon>Bacillales</taxon>
        <taxon>Listeriaceae</taxon>
        <taxon>Listeria</taxon>
    </lineage>
</organism>
<name>W7BN49_9LIST</name>
<dbReference type="RefSeq" id="WP_036080622.1">
    <property type="nucleotide sequence ID" value="NZ_AODE01000026.1"/>
</dbReference>
<reference evidence="1 2" key="1">
    <citation type="journal article" date="2014" name="Int. J. Syst. Evol. Microbiol.">
        <title>Listeria floridensis sp. nov., Listeria aquatica sp. nov., Listeria cornellensis sp. nov., Listeria riparia sp. nov. and Listeria grandensis sp. nov., from agricultural and natural environments.</title>
        <authorList>
            <person name="den Bakker H.C."/>
            <person name="Warchocki S."/>
            <person name="Wright E.M."/>
            <person name="Allred A.F."/>
            <person name="Ahlstrom C."/>
            <person name="Manuel C.S."/>
            <person name="Stasiewicz M.J."/>
            <person name="Burrell A."/>
            <person name="Roof S."/>
            <person name="Strawn L."/>
            <person name="Fortes E.D."/>
            <person name="Nightingale K.K."/>
            <person name="Kephart D."/>
            <person name="Wiedmann M."/>
        </authorList>
    </citation>
    <scope>NUCLEOTIDE SEQUENCE [LARGE SCALE GENOMIC DNA]</scope>
    <source>
        <strain evidence="2">FSL F6-969</strain>
    </source>
</reference>
<sequence length="72" mass="8591">MSHYEQVRHAISARKHSLGNIIEGITNRKNKVQDENHEAEEKMIHRLRQMEETTQDMISYCENIENALRREV</sequence>
<protein>
    <submittedName>
        <fullName evidence="1">Uncharacterized protein</fullName>
    </submittedName>
</protein>
<dbReference type="Proteomes" id="UP000019254">
    <property type="component" value="Unassembled WGS sequence"/>
</dbReference>
<accession>W7BN49</accession>
<dbReference type="STRING" id="1265820.PCORN_13287"/>
<evidence type="ECO:0000313" key="2">
    <source>
        <dbReference type="Proteomes" id="UP000019254"/>
    </source>
</evidence>
<dbReference type="OrthoDB" id="2363493at2"/>
<dbReference type="EMBL" id="AODE01000026">
    <property type="protein sequence ID" value="EUJ27307.1"/>
    <property type="molecule type" value="Genomic_DNA"/>
</dbReference>
<gene>
    <name evidence="1" type="ORF">PCORN_13287</name>
</gene>
<dbReference type="AlphaFoldDB" id="W7BN49"/>